<dbReference type="GO" id="GO:0006508">
    <property type="term" value="P:proteolysis"/>
    <property type="evidence" value="ECO:0007669"/>
    <property type="project" value="InterPro"/>
</dbReference>
<dbReference type="Gene3D" id="3.40.50.1820">
    <property type="entry name" value="alpha/beta hydrolase"/>
    <property type="match status" value="1"/>
</dbReference>
<dbReference type="InterPro" id="IPR029058">
    <property type="entry name" value="AB_hydrolase_fold"/>
</dbReference>
<dbReference type="EMBL" id="HBGE01026394">
    <property type="protein sequence ID" value="CAD9118129.1"/>
    <property type="molecule type" value="Transcribed_RNA"/>
</dbReference>
<dbReference type="AlphaFoldDB" id="A0A7S1LZW0"/>
<evidence type="ECO:0000259" key="1">
    <source>
        <dbReference type="Pfam" id="PF00326"/>
    </source>
</evidence>
<feature type="domain" description="Peptidase S9 prolyl oligopeptidase catalytic" evidence="1">
    <location>
        <begin position="24"/>
        <end position="73"/>
    </location>
</feature>
<sequence length="102" mass="11387">MWNEADPLWHLDQLLASQDSEDQALRLPRTLIVHGACDSVVPIEHSRRWIATLQARDPNRHTLVAVPSARHTYEIFPCYTVEAVFDGVVAWLAAGTPQSSAV</sequence>
<organism evidence="2">
    <name type="scientific">Alexandrium catenella</name>
    <name type="common">Red tide dinoflagellate</name>
    <name type="synonym">Gonyaulax catenella</name>
    <dbReference type="NCBI Taxonomy" id="2925"/>
    <lineage>
        <taxon>Eukaryota</taxon>
        <taxon>Sar</taxon>
        <taxon>Alveolata</taxon>
        <taxon>Dinophyceae</taxon>
        <taxon>Gonyaulacales</taxon>
        <taxon>Pyrocystaceae</taxon>
        <taxon>Alexandrium</taxon>
    </lineage>
</organism>
<name>A0A7S1LZW0_ALECA</name>
<evidence type="ECO:0000313" key="2">
    <source>
        <dbReference type="EMBL" id="CAD9118129.1"/>
    </source>
</evidence>
<proteinExistence type="predicted"/>
<dbReference type="Pfam" id="PF00326">
    <property type="entry name" value="Peptidase_S9"/>
    <property type="match status" value="1"/>
</dbReference>
<dbReference type="GO" id="GO:0008236">
    <property type="term" value="F:serine-type peptidase activity"/>
    <property type="evidence" value="ECO:0007669"/>
    <property type="project" value="InterPro"/>
</dbReference>
<protein>
    <recommendedName>
        <fullName evidence="1">Peptidase S9 prolyl oligopeptidase catalytic domain-containing protein</fullName>
    </recommendedName>
</protein>
<accession>A0A7S1LZW0</accession>
<dbReference type="InterPro" id="IPR001375">
    <property type="entry name" value="Peptidase_S9_cat"/>
</dbReference>
<gene>
    <name evidence="2" type="ORF">ACAT0790_LOCUS15871</name>
</gene>
<dbReference type="SUPFAM" id="SSF53474">
    <property type="entry name" value="alpha/beta-Hydrolases"/>
    <property type="match status" value="1"/>
</dbReference>
<reference evidence="2" key="1">
    <citation type="submission" date="2021-01" db="EMBL/GenBank/DDBJ databases">
        <authorList>
            <person name="Corre E."/>
            <person name="Pelletier E."/>
            <person name="Niang G."/>
            <person name="Scheremetjew M."/>
            <person name="Finn R."/>
            <person name="Kale V."/>
            <person name="Holt S."/>
            <person name="Cochrane G."/>
            <person name="Meng A."/>
            <person name="Brown T."/>
            <person name="Cohen L."/>
        </authorList>
    </citation>
    <scope>NUCLEOTIDE SEQUENCE</scope>
    <source>
        <strain evidence="2">OF101</strain>
    </source>
</reference>